<feature type="compositionally biased region" description="Polar residues" evidence="1">
    <location>
        <begin position="612"/>
        <end position="627"/>
    </location>
</feature>
<dbReference type="EMBL" id="JAUEPT010000018">
    <property type="protein sequence ID" value="KAK0444805.1"/>
    <property type="molecule type" value="Genomic_DNA"/>
</dbReference>
<gene>
    <name evidence="3" type="ORF">EV421DRAFT_1799772</name>
</gene>
<feature type="region of interest" description="Disordered" evidence="1">
    <location>
        <begin position="492"/>
        <end position="713"/>
    </location>
</feature>
<name>A0AA39JL72_9AGAR</name>
<keyword evidence="2" id="KW-0812">Transmembrane</keyword>
<feature type="transmembrane region" description="Helical" evidence="2">
    <location>
        <begin position="6"/>
        <end position="24"/>
    </location>
</feature>
<comment type="caution">
    <text evidence="3">The sequence shown here is derived from an EMBL/GenBank/DDBJ whole genome shotgun (WGS) entry which is preliminary data.</text>
</comment>
<proteinExistence type="predicted"/>
<accession>A0AA39JL72</accession>
<evidence type="ECO:0000256" key="2">
    <source>
        <dbReference type="SAM" id="Phobius"/>
    </source>
</evidence>
<protein>
    <submittedName>
        <fullName evidence="3">Uncharacterized protein</fullName>
    </submittedName>
</protein>
<dbReference type="Proteomes" id="UP001175226">
    <property type="component" value="Unassembled WGS sequence"/>
</dbReference>
<sequence length="713" mass="76897">MVYCSGIPFATLFSLLITTVFKLFRPTSGIISRLEGPSFQEDTLAYGVAVHIDTIDVTLEAGVLLDDTLPWVVTDTVDTVVETVALGSKEIKSFVEPVSFTSTALSVVQTSPNGKTVPKVVQVAPTLGMVITIQQTPQPSGTSTAFASHQTPFLVARSNPRDRFFDKLVILVFLGLAIAMSILVLLSLDSGVPPAVLDFLLLLFCSMREDAAIEEVVGIVSLVWRLLFQNEVSEVNVPTADQEEHGADSSLALYRQLTGDTVSNNVTYGNDRLQSVIRRSIGSKLYVCWDKEIWLAVEDIVLNRDASGSTLSTPSTNLRAFTSTAFSSVNNDGEESAIERVSQAVSRTILAEDSVNDGQAEVTRMSALSVRPAISDLDVASLARTGTVVGQGTVELEGLRPSLFSSGVSNTERPHTHDYSFPYFQHSETTRDDLLPLPETYVPVRVDGFYALQQAVDADIAEDGNMSSMHASASYSFNPVPRVVPSGSSFEQAAVDDDAEPRTAVATASSPPRIPVASRRRKASFVPPLQEGHTPATTRPSPSRNPICPGKPVSRTGAKAPLINPSVRPSPSKHHKNFRSSPLALKAQKQKEKGPSPRRYGHLAEGMVRTSPPRSSNPVLRSTSSGHSLEDGPFQTPARAAALPIRKRVPLPGKGQRRPDALAPTPSRSSQPQHRDHTPCRFPVLAPRTRAQEESGSPASRARPRCLGCSQSN</sequence>
<keyword evidence="2" id="KW-1133">Transmembrane helix</keyword>
<evidence type="ECO:0000256" key="1">
    <source>
        <dbReference type="SAM" id="MobiDB-lite"/>
    </source>
</evidence>
<feature type="compositionally biased region" description="Polar residues" evidence="1">
    <location>
        <begin position="535"/>
        <end position="544"/>
    </location>
</feature>
<evidence type="ECO:0000313" key="3">
    <source>
        <dbReference type="EMBL" id="KAK0444805.1"/>
    </source>
</evidence>
<reference evidence="3" key="1">
    <citation type="submission" date="2023-06" db="EMBL/GenBank/DDBJ databases">
        <authorList>
            <consortium name="Lawrence Berkeley National Laboratory"/>
            <person name="Ahrendt S."/>
            <person name="Sahu N."/>
            <person name="Indic B."/>
            <person name="Wong-Bajracharya J."/>
            <person name="Merenyi Z."/>
            <person name="Ke H.-M."/>
            <person name="Monk M."/>
            <person name="Kocsube S."/>
            <person name="Drula E."/>
            <person name="Lipzen A."/>
            <person name="Balint B."/>
            <person name="Henrissat B."/>
            <person name="Andreopoulos B."/>
            <person name="Martin F.M."/>
            <person name="Harder C.B."/>
            <person name="Rigling D."/>
            <person name="Ford K.L."/>
            <person name="Foster G.D."/>
            <person name="Pangilinan J."/>
            <person name="Papanicolaou A."/>
            <person name="Barry K."/>
            <person name="LaButti K."/>
            <person name="Viragh M."/>
            <person name="Koriabine M."/>
            <person name="Yan M."/>
            <person name="Riley R."/>
            <person name="Champramary S."/>
            <person name="Plett K.L."/>
            <person name="Tsai I.J."/>
            <person name="Slot J."/>
            <person name="Sipos G."/>
            <person name="Plett J."/>
            <person name="Nagy L.G."/>
            <person name="Grigoriev I.V."/>
        </authorList>
    </citation>
    <scope>NUCLEOTIDE SEQUENCE</scope>
    <source>
        <strain evidence="3">FPL87.14</strain>
    </source>
</reference>
<dbReference type="AlphaFoldDB" id="A0AA39JL72"/>
<keyword evidence="2" id="KW-0472">Membrane</keyword>
<evidence type="ECO:0000313" key="4">
    <source>
        <dbReference type="Proteomes" id="UP001175226"/>
    </source>
</evidence>
<feature type="transmembrane region" description="Helical" evidence="2">
    <location>
        <begin position="168"/>
        <end position="188"/>
    </location>
</feature>
<organism evidence="3 4">
    <name type="scientific">Armillaria borealis</name>
    <dbReference type="NCBI Taxonomy" id="47425"/>
    <lineage>
        <taxon>Eukaryota</taxon>
        <taxon>Fungi</taxon>
        <taxon>Dikarya</taxon>
        <taxon>Basidiomycota</taxon>
        <taxon>Agaricomycotina</taxon>
        <taxon>Agaricomycetes</taxon>
        <taxon>Agaricomycetidae</taxon>
        <taxon>Agaricales</taxon>
        <taxon>Marasmiineae</taxon>
        <taxon>Physalacriaceae</taxon>
        <taxon>Armillaria</taxon>
    </lineage>
</organism>
<keyword evidence="4" id="KW-1185">Reference proteome</keyword>